<dbReference type="AlphaFoldDB" id="A0A8H7JBA2"/>
<proteinExistence type="predicted"/>
<feature type="region of interest" description="Disordered" evidence="1">
    <location>
        <begin position="1"/>
        <end position="30"/>
    </location>
</feature>
<sequence>MSTSPSPSPSTSTSSTSSTSSKQQQSRKCKVHSYSLIAPAGLLRSSRFTPTQREWLSTACPPADEEKAANWVIRTLEGGDLVVPADWRERVGRGEVVAEKLRG</sequence>
<dbReference type="EMBL" id="RZGK01000004">
    <property type="protein sequence ID" value="KAF9699905.1"/>
    <property type="molecule type" value="Genomic_DNA"/>
</dbReference>
<comment type="caution">
    <text evidence="2">The sequence shown here is derived from an EMBL/GenBank/DDBJ whole genome shotgun (WGS) entry which is preliminary data.</text>
</comment>
<feature type="compositionally biased region" description="Low complexity" evidence="1">
    <location>
        <begin position="1"/>
        <end position="21"/>
    </location>
</feature>
<accession>A0A8H7JBA2</accession>
<dbReference type="Proteomes" id="UP000651452">
    <property type="component" value="Unassembled WGS sequence"/>
</dbReference>
<reference evidence="2" key="2">
    <citation type="submission" date="2020-09" db="EMBL/GenBank/DDBJ databases">
        <title>Reference genome assembly for Australian Ascochyta lentis isolate Al4.</title>
        <authorList>
            <person name="Lee R.C."/>
            <person name="Farfan-Caceres L.M."/>
            <person name="Debler J.W."/>
            <person name="Williams A.H."/>
            <person name="Henares B.M."/>
        </authorList>
    </citation>
    <scope>NUCLEOTIDE SEQUENCE</scope>
    <source>
        <strain evidence="2">Al4</strain>
    </source>
</reference>
<gene>
    <name evidence="2" type="ORF">EKO04_002150</name>
</gene>
<organism evidence="2 3">
    <name type="scientific">Ascochyta lentis</name>
    <dbReference type="NCBI Taxonomy" id="205686"/>
    <lineage>
        <taxon>Eukaryota</taxon>
        <taxon>Fungi</taxon>
        <taxon>Dikarya</taxon>
        <taxon>Ascomycota</taxon>
        <taxon>Pezizomycotina</taxon>
        <taxon>Dothideomycetes</taxon>
        <taxon>Pleosporomycetidae</taxon>
        <taxon>Pleosporales</taxon>
        <taxon>Pleosporineae</taxon>
        <taxon>Didymellaceae</taxon>
        <taxon>Ascochyta</taxon>
    </lineage>
</organism>
<evidence type="ECO:0000313" key="3">
    <source>
        <dbReference type="Proteomes" id="UP000651452"/>
    </source>
</evidence>
<dbReference type="OrthoDB" id="408373at2759"/>
<reference evidence="2" key="1">
    <citation type="submission" date="2018-12" db="EMBL/GenBank/DDBJ databases">
        <authorList>
            <person name="Syme R.A."/>
            <person name="Farfan-Caceres L."/>
            <person name="Lichtenzveig J."/>
        </authorList>
    </citation>
    <scope>NUCLEOTIDE SEQUENCE</scope>
    <source>
        <strain evidence="2">Al4</strain>
    </source>
</reference>
<evidence type="ECO:0000256" key="1">
    <source>
        <dbReference type="SAM" id="MobiDB-lite"/>
    </source>
</evidence>
<evidence type="ECO:0000313" key="2">
    <source>
        <dbReference type="EMBL" id="KAF9699905.1"/>
    </source>
</evidence>
<keyword evidence="3" id="KW-1185">Reference proteome</keyword>
<protein>
    <submittedName>
        <fullName evidence="2">Uncharacterized protein</fullName>
    </submittedName>
</protein>
<name>A0A8H7JBA2_9PLEO</name>